<accession>A0A6J4JFZ0</accession>
<dbReference type="AlphaFoldDB" id="A0A6J4JFZ0"/>
<feature type="compositionally biased region" description="Basic residues" evidence="1">
    <location>
        <begin position="51"/>
        <end position="75"/>
    </location>
</feature>
<feature type="non-terminal residue" evidence="2">
    <location>
        <position position="326"/>
    </location>
</feature>
<protein>
    <submittedName>
        <fullName evidence="2">Branched-chain alpha-keto acid dehydrogenase, E1 component, beta subunit</fullName>
        <ecNumber evidence="2">1.2.4.4</ecNumber>
    </submittedName>
</protein>
<feature type="compositionally biased region" description="Basic and acidic residues" evidence="1">
    <location>
        <begin position="212"/>
        <end position="221"/>
    </location>
</feature>
<feature type="compositionally biased region" description="Basic and acidic residues" evidence="1">
    <location>
        <begin position="142"/>
        <end position="153"/>
    </location>
</feature>
<evidence type="ECO:0000313" key="2">
    <source>
        <dbReference type="EMBL" id="CAA9277929.1"/>
    </source>
</evidence>
<feature type="region of interest" description="Disordered" evidence="1">
    <location>
        <begin position="1"/>
        <end position="326"/>
    </location>
</feature>
<dbReference type="EC" id="1.2.4.4" evidence="2"/>
<feature type="compositionally biased region" description="Basic and acidic residues" evidence="1">
    <location>
        <begin position="94"/>
        <end position="103"/>
    </location>
</feature>
<evidence type="ECO:0000256" key="1">
    <source>
        <dbReference type="SAM" id="MobiDB-lite"/>
    </source>
</evidence>
<gene>
    <name evidence="2" type="ORF">AVDCRST_MAG57-3520</name>
</gene>
<keyword evidence="2" id="KW-0560">Oxidoreductase</keyword>
<reference evidence="2" key="1">
    <citation type="submission" date="2020-02" db="EMBL/GenBank/DDBJ databases">
        <authorList>
            <person name="Meier V. D."/>
        </authorList>
    </citation>
    <scope>NUCLEOTIDE SEQUENCE</scope>
    <source>
        <strain evidence="2">AVDCRST_MAG57</strain>
    </source>
</reference>
<dbReference type="GO" id="GO:0003863">
    <property type="term" value="F:branched-chain 2-oxo acid dehydrogenase activity"/>
    <property type="evidence" value="ECO:0007669"/>
    <property type="project" value="UniProtKB-EC"/>
</dbReference>
<organism evidence="2">
    <name type="scientific">uncultured Blastococcus sp</name>
    <dbReference type="NCBI Taxonomy" id="217144"/>
    <lineage>
        <taxon>Bacteria</taxon>
        <taxon>Bacillati</taxon>
        <taxon>Actinomycetota</taxon>
        <taxon>Actinomycetes</taxon>
        <taxon>Geodermatophilales</taxon>
        <taxon>Geodermatophilaceae</taxon>
        <taxon>Blastococcus</taxon>
        <taxon>environmental samples</taxon>
    </lineage>
</organism>
<dbReference type="EMBL" id="CADCTI010000288">
    <property type="protein sequence ID" value="CAA9277929.1"/>
    <property type="molecule type" value="Genomic_DNA"/>
</dbReference>
<proteinExistence type="predicted"/>
<feature type="non-terminal residue" evidence="2">
    <location>
        <position position="1"/>
    </location>
</feature>
<sequence>EHRDPHDRQGAQPRPAPGDGGRHQGRAHGRGHRQARRRLPDHRRPAEGLRRGPRRRHPAGRGRHPRHRRGPRHARLPAGVRDPVRRLRLPGLQPDRHPGRQDPRPVPGQGGDAGRHPDPDGRRHRCGRAPQREPGGLLRAHAGPEGRRREQSGRRLLGHPAGHRPPRPDRLPGAQAAVLGEGRGRHRRDAGAAVPLPRAARRRRRHRARLRPHGEDGDAGRGRRRRGGPLAGGHRPAHRLPAGPRPGVRFGPADRSLRRRPRGGRDARHRRRDRRPGDRDLLPLPGGAGAAGGRVRHPLPAVQDRGGLPPRPGPGAGRRRPIDGLL</sequence>
<feature type="compositionally biased region" description="Basic residues" evidence="1">
    <location>
        <begin position="257"/>
        <end position="274"/>
    </location>
</feature>
<feature type="compositionally biased region" description="Basic residues" evidence="1">
    <location>
        <begin position="199"/>
        <end position="211"/>
    </location>
</feature>
<name>A0A6J4JFZ0_9ACTN</name>
<feature type="compositionally biased region" description="Basic residues" evidence="1">
    <location>
        <begin position="23"/>
        <end position="41"/>
    </location>
</feature>